<dbReference type="RefSeq" id="WP_057797451.1">
    <property type="nucleotide sequence ID" value="NZ_BJZZ01000072.1"/>
</dbReference>
<evidence type="ECO:0000313" key="1">
    <source>
        <dbReference type="EMBL" id="KRO26219.1"/>
    </source>
</evidence>
<dbReference type="InterPro" id="IPR021351">
    <property type="entry name" value="DUF2969"/>
</dbReference>
<reference evidence="1 2" key="1">
    <citation type="journal article" date="2015" name="Genome Announc.">
        <title>Expanding the biotechnology potential of lactobacilli through comparative genomics of 213 strains and associated genera.</title>
        <authorList>
            <person name="Sun Z."/>
            <person name="Harris H.M."/>
            <person name="McCann A."/>
            <person name="Guo C."/>
            <person name="Argimon S."/>
            <person name="Zhang W."/>
            <person name="Yang X."/>
            <person name="Jeffery I.B."/>
            <person name="Cooney J.C."/>
            <person name="Kagawa T.F."/>
            <person name="Liu W."/>
            <person name="Song Y."/>
            <person name="Salvetti E."/>
            <person name="Wrobel A."/>
            <person name="Rasinkangas P."/>
            <person name="Parkhill J."/>
            <person name="Rea M.C."/>
            <person name="O'Sullivan O."/>
            <person name="Ritari J."/>
            <person name="Douillard F.P."/>
            <person name="Paul Ross R."/>
            <person name="Yang R."/>
            <person name="Briner A.E."/>
            <person name="Felis G.E."/>
            <person name="de Vos W.M."/>
            <person name="Barrangou R."/>
            <person name="Klaenhammer T.R."/>
            <person name="Caufield P.W."/>
            <person name="Cui Y."/>
            <person name="Zhang H."/>
            <person name="O'Toole P.W."/>
        </authorList>
    </citation>
    <scope>NUCLEOTIDE SEQUENCE [LARGE SCALE GENOMIC DNA]</scope>
    <source>
        <strain evidence="1 2">DSM 23026</strain>
    </source>
</reference>
<evidence type="ECO:0000313" key="2">
    <source>
        <dbReference type="Proteomes" id="UP000051249"/>
    </source>
</evidence>
<dbReference type="Pfam" id="PF11184">
    <property type="entry name" value="DUF2969"/>
    <property type="match status" value="1"/>
</dbReference>
<proteinExistence type="predicted"/>
<gene>
    <name evidence="1" type="ORF">IV88_GL000004</name>
</gene>
<protein>
    <recommendedName>
        <fullName evidence="3">DUF2969 domain-containing protein</fullName>
    </recommendedName>
</protein>
<dbReference type="Proteomes" id="UP000051249">
    <property type="component" value="Unassembled WGS sequence"/>
</dbReference>
<comment type="caution">
    <text evidence="1">The sequence shown here is derived from an EMBL/GenBank/DDBJ whole genome shotgun (WGS) entry which is preliminary data.</text>
</comment>
<accession>A0A0R2NNG0</accession>
<keyword evidence="2" id="KW-1185">Reference proteome</keyword>
<dbReference type="EMBL" id="JQCQ01000001">
    <property type="protein sequence ID" value="KRO26219.1"/>
    <property type="molecule type" value="Genomic_DNA"/>
</dbReference>
<dbReference type="AlphaFoldDB" id="A0A0R2NNG0"/>
<name>A0A0R2NNG0_9LACO</name>
<dbReference type="OrthoDB" id="2249575at2"/>
<sequence length="73" mass="8369">MSKKAKSFQIEINDSERSGKPVQEVLINNRVIGTVSSEDEKEYLAKINSSEMRVKSLDEGVEWIISEYNLHQL</sequence>
<organism evidence="1 2">
    <name type="scientific">Pediococcus argentinicus</name>
    <dbReference type="NCBI Taxonomy" id="480391"/>
    <lineage>
        <taxon>Bacteria</taxon>
        <taxon>Bacillati</taxon>
        <taxon>Bacillota</taxon>
        <taxon>Bacilli</taxon>
        <taxon>Lactobacillales</taxon>
        <taxon>Lactobacillaceae</taxon>
        <taxon>Pediococcus</taxon>
    </lineage>
</organism>
<evidence type="ECO:0008006" key="3">
    <source>
        <dbReference type="Google" id="ProtNLM"/>
    </source>
</evidence>